<feature type="signal peptide" evidence="1">
    <location>
        <begin position="1"/>
        <end position="18"/>
    </location>
</feature>
<sequence length="165" mass="16955">MQFSTLITLVTAAFLVHASPARFNRRQETDVNKCRPLGTGQCTLNVLASLTVVPAPSTDPSNGLAGAVSGSSVNVFDNNCNSIYVSDDIQPQGTGKGFSGPIQINGAAISAPNDNTVDFHADSIGTGDVSGVTSTYLGQTTSDCDCEADSSGLEGVTSCRCPFPC</sequence>
<dbReference type="EMBL" id="ML180539">
    <property type="protein sequence ID" value="THU77137.1"/>
    <property type="molecule type" value="Genomic_DNA"/>
</dbReference>
<evidence type="ECO:0000313" key="3">
    <source>
        <dbReference type="Proteomes" id="UP000297245"/>
    </source>
</evidence>
<keyword evidence="3" id="KW-1185">Reference proteome</keyword>
<proteinExistence type="predicted"/>
<dbReference type="Proteomes" id="UP000297245">
    <property type="component" value="Unassembled WGS sequence"/>
</dbReference>
<gene>
    <name evidence="2" type="ORF">K435DRAFT_108735</name>
</gene>
<keyword evidence="1" id="KW-0732">Signal</keyword>
<name>A0A4S8KND0_DENBC</name>
<dbReference type="AlphaFoldDB" id="A0A4S8KND0"/>
<organism evidence="2 3">
    <name type="scientific">Dendrothele bispora (strain CBS 962.96)</name>
    <dbReference type="NCBI Taxonomy" id="1314807"/>
    <lineage>
        <taxon>Eukaryota</taxon>
        <taxon>Fungi</taxon>
        <taxon>Dikarya</taxon>
        <taxon>Basidiomycota</taxon>
        <taxon>Agaricomycotina</taxon>
        <taxon>Agaricomycetes</taxon>
        <taxon>Agaricomycetidae</taxon>
        <taxon>Agaricales</taxon>
        <taxon>Agaricales incertae sedis</taxon>
        <taxon>Dendrothele</taxon>
    </lineage>
</organism>
<evidence type="ECO:0000256" key="1">
    <source>
        <dbReference type="SAM" id="SignalP"/>
    </source>
</evidence>
<reference evidence="2 3" key="1">
    <citation type="journal article" date="2019" name="Nat. Ecol. Evol.">
        <title>Megaphylogeny resolves global patterns of mushroom evolution.</title>
        <authorList>
            <person name="Varga T."/>
            <person name="Krizsan K."/>
            <person name="Foldi C."/>
            <person name="Dima B."/>
            <person name="Sanchez-Garcia M."/>
            <person name="Sanchez-Ramirez S."/>
            <person name="Szollosi G.J."/>
            <person name="Szarkandi J.G."/>
            <person name="Papp V."/>
            <person name="Albert L."/>
            <person name="Andreopoulos W."/>
            <person name="Angelini C."/>
            <person name="Antonin V."/>
            <person name="Barry K.W."/>
            <person name="Bougher N.L."/>
            <person name="Buchanan P."/>
            <person name="Buyck B."/>
            <person name="Bense V."/>
            <person name="Catcheside P."/>
            <person name="Chovatia M."/>
            <person name="Cooper J."/>
            <person name="Damon W."/>
            <person name="Desjardin D."/>
            <person name="Finy P."/>
            <person name="Geml J."/>
            <person name="Haridas S."/>
            <person name="Hughes K."/>
            <person name="Justo A."/>
            <person name="Karasinski D."/>
            <person name="Kautmanova I."/>
            <person name="Kiss B."/>
            <person name="Kocsube S."/>
            <person name="Kotiranta H."/>
            <person name="LaButti K.M."/>
            <person name="Lechner B.E."/>
            <person name="Liimatainen K."/>
            <person name="Lipzen A."/>
            <person name="Lukacs Z."/>
            <person name="Mihaltcheva S."/>
            <person name="Morgado L.N."/>
            <person name="Niskanen T."/>
            <person name="Noordeloos M.E."/>
            <person name="Ohm R.A."/>
            <person name="Ortiz-Santana B."/>
            <person name="Ovrebo C."/>
            <person name="Racz N."/>
            <person name="Riley R."/>
            <person name="Savchenko A."/>
            <person name="Shiryaev A."/>
            <person name="Soop K."/>
            <person name="Spirin V."/>
            <person name="Szebenyi C."/>
            <person name="Tomsovsky M."/>
            <person name="Tulloss R.E."/>
            <person name="Uehling J."/>
            <person name="Grigoriev I.V."/>
            <person name="Vagvolgyi C."/>
            <person name="Papp T."/>
            <person name="Martin F.M."/>
            <person name="Miettinen O."/>
            <person name="Hibbett D.S."/>
            <person name="Nagy L.G."/>
        </authorList>
    </citation>
    <scope>NUCLEOTIDE SEQUENCE [LARGE SCALE GENOMIC DNA]</scope>
    <source>
        <strain evidence="2 3">CBS 962.96</strain>
    </source>
</reference>
<protein>
    <submittedName>
        <fullName evidence="2">Uncharacterized protein</fullName>
    </submittedName>
</protein>
<feature type="chain" id="PRO_5020882512" evidence="1">
    <location>
        <begin position="19"/>
        <end position="165"/>
    </location>
</feature>
<accession>A0A4S8KND0</accession>
<evidence type="ECO:0000313" key="2">
    <source>
        <dbReference type="EMBL" id="THU77137.1"/>
    </source>
</evidence>